<dbReference type="Pfam" id="PF20242">
    <property type="entry name" value="Emfourin"/>
    <property type="match status" value="1"/>
</dbReference>
<dbReference type="RefSeq" id="WP_089795013.1">
    <property type="nucleotide sequence ID" value="NZ_FPBP01000005.1"/>
</dbReference>
<sequence>MSASDTLPTLTASSVLRLSREGGVAHFPGLARPRRIECRQCSAAQRSELQQLLEAVTRACMSEVSPSGVDRRLMLLSVEEADGKVIWTRQIAEDAAPEALLRWWREAGAEQD</sequence>
<organism evidence="1 2">
    <name type="scientific">Halomonas korlensis</name>
    <dbReference type="NCBI Taxonomy" id="463301"/>
    <lineage>
        <taxon>Bacteria</taxon>
        <taxon>Pseudomonadati</taxon>
        <taxon>Pseudomonadota</taxon>
        <taxon>Gammaproteobacteria</taxon>
        <taxon>Oceanospirillales</taxon>
        <taxon>Halomonadaceae</taxon>
        <taxon>Halomonas</taxon>
    </lineage>
</organism>
<gene>
    <name evidence="1" type="ORF">SAMN04487955_105108</name>
</gene>
<dbReference type="OrthoDB" id="8658956at2"/>
<accession>A0A1I7HUI1</accession>
<reference evidence="2" key="1">
    <citation type="submission" date="2016-10" db="EMBL/GenBank/DDBJ databases">
        <authorList>
            <person name="Varghese N."/>
            <person name="Submissions S."/>
        </authorList>
    </citation>
    <scope>NUCLEOTIDE SEQUENCE [LARGE SCALE GENOMIC DNA]</scope>
    <source>
        <strain evidence="2">CGMCC 1.6981</strain>
    </source>
</reference>
<evidence type="ECO:0000313" key="1">
    <source>
        <dbReference type="EMBL" id="SFU64394.1"/>
    </source>
</evidence>
<name>A0A1I7HUI1_9GAMM</name>
<keyword evidence="2" id="KW-1185">Reference proteome</keyword>
<dbReference type="EMBL" id="FPBP01000005">
    <property type="protein sequence ID" value="SFU64394.1"/>
    <property type="molecule type" value="Genomic_DNA"/>
</dbReference>
<dbReference type="AlphaFoldDB" id="A0A1I7HUI1"/>
<dbReference type="InterPro" id="IPR049457">
    <property type="entry name" value="Emfourin"/>
</dbReference>
<protein>
    <submittedName>
        <fullName evidence="1">Uncharacterized protein</fullName>
    </submittedName>
</protein>
<proteinExistence type="predicted"/>
<dbReference type="STRING" id="463301.SAMN04487955_105108"/>
<evidence type="ECO:0000313" key="2">
    <source>
        <dbReference type="Proteomes" id="UP000198693"/>
    </source>
</evidence>
<dbReference type="Proteomes" id="UP000198693">
    <property type="component" value="Unassembled WGS sequence"/>
</dbReference>